<sequence>MKATWLGVDVARVLHLAGVFCLSCVLLKAIQLYHRRRELLRALAAFPGHPTHWLLGHVHEFLKEEEALDKVEVWSQKYQYAHPLWFGSFSAFLVVTDPDYAKALFARGDPKDNISYKHLTPWIGKGLLILHGPKWHQHRKLLTPGFHYDVLKPYVALMAESTNVMLDKWEKLATDGKPVELFEHVSLMTLDSIMKCAFSYNSNCQTNRKNTYIQAVYDLCQMVHQRLRIFPYHNDFIYWLSPHWIPVQEGLPARSRPHRQGDPLSGRSPLKMNRNLRRSRRRGIWTSWTFCSVPRTRMELACLMRTCVLRWTRSCFEGHDTTASGISWLLYCLALHPEHQARCREEIQGILGDRETLQWEDLGKMTYSTMCIKESLRLYPPVPGVSRQLNKPITFHDGRTLPEGCVVAISIYAIHRNPMVWKDPLVFDPLRFSPENTSGRHSHAFLPFAAGIRNCIGQQFAMNELKVALALTLLRFELSPDPTNPPLKIPQIILRSKNGIHLHLKKIH</sequence>
<evidence type="ECO:0000256" key="1">
    <source>
        <dbReference type="ARBA" id="ARBA00010617"/>
    </source>
</evidence>
<dbReference type="Gene3D" id="1.10.630.10">
    <property type="entry name" value="Cytochrome P450"/>
    <property type="match status" value="1"/>
</dbReference>
<keyword evidence="2 4" id="KW-0479">Metal-binding</keyword>
<dbReference type="InterPro" id="IPR050196">
    <property type="entry name" value="Cytochrome_P450_Monoox"/>
</dbReference>
<organism evidence="7 8">
    <name type="scientific">Anas platyrhynchos</name>
    <name type="common">Mallard</name>
    <name type="synonym">Anas boschas</name>
    <dbReference type="NCBI Taxonomy" id="8839"/>
    <lineage>
        <taxon>Eukaryota</taxon>
        <taxon>Metazoa</taxon>
        <taxon>Chordata</taxon>
        <taxon>Craniata</taxon>
        <taxon>Vertebrata</taxon>
        <taxon>Euteleostomi</taxon>
        <taxon>Archelosauria</taxon>
        <taxon>Archosauria</taxon>
        <taxon>Dinosauria</taxon>
        <taxon>Saurischia</taxon>
        <taxon>Theropoda</taxon>
        <taxon>Coelurosauria</taxon>
        <taxon>Aves</taxon>
        <taxon>Neognathae</taxon>
        <taxon>Galloanserae</taxon>
        <taxon>Anseriformes</taxon>
        <taxon>Anatidae</taxon>
        <taxon>Anatinae</taxon>
        <taxon>Anas</taxon>
    </lineage>
</organism>
<evidence type="ECO:0000256" key="2">
    <source>
        <dbReference type="ARBA" id="ARBA00022723"/>
    </source>
</evidence>
<dbReference type="PANTHER" id="PTHR24291">
    <property type="entry name" value="CYTOCHROME P450 FAMILY 4"/>
    <property type="match status" value="1"/>
</dbReference>
<keyword evidence="6" id="KW-0812">Transmembrane</keyword>
<comment type="similarity">
    <text evidence="1">Belongs to the cytochrome P450 family.</text>
</comment>
<dbReference type="InterPro" id="IPR036396">
    <property type="entry name" value="Cyt_P450_sf"/>
</dbReference>
<comment type="cofactor">
    <cofactor evidence="4">
        <name>heme</name>
        <dbReference type="ChEBI" id="CHEBI:30413"/>
    </cofactor>
</comment>
<proteinExistence type="inferred from homology"/>
<dbReference type="GO" id="GO:0004497">
    <property type="term" value="F:monooxygenase activity"/>
    <property type="evidence" value="ECO:0007669"/>
    <property type="project" value="InterPro"/>
</dbReference>
<dbReference type="AlphaFoldDB" id="A0A8B9TTG1"/>
<dbReference type="PRINTS" id="PR00465">
    <property type="entry name" value="EP450IV"/>
</dbReference>
<feature type="binding site" description="axial binding residue" evidence="4">
    <location>
        <position position="455"/>
    </location>
    <ligand>
        <name>heme</name>
        <dbReference type="ChEBI" id="CHEBI:30413"/>
    </ligand>
    <ligandPart>
        <name>Fe</name>
        <dbReference type="ChEBI" id="CHEBI:18248"/>
    </ligandPart>
</feature>
<feature type="transmembrane region" description="Helical" evidence="6">
    <location>
        <begin position="12"/>
        <end position="33"/>
    </location>
</feature>
<dbReference type="Ensembl" id="ENSAPLT00020027477.1">
    <property type="protein sequence ID" value="ENSAPLP00020025484.1"/>
    <property type="gene ID" value="ENSAPLG00020017498.1"/>
</dbReference>
<evidence type="ECO:0000256" key="4">
    <source>
        <dbReference type="PIRSR" id="PIRSR602403-1"/>
    </source>
</evidence>
<keyword evidence="6" id="KW-0472">Membrane</keyword>
<dbReference type="Pfam" id="PF00067">
    <property type="entry name" value="p450"/>
    <property type="match status" value="2"/>
</dbReference>
<dbReference type="PANTHER" id="PTHR24291:SF201">
    <property type="entry name" value="CYTOCHROME P450, FAMILY 4, SUBFAMILY B, POLYPEPTIDE 7"/>
    <property type="match status" value="1"/>
</dbReference>
<keyword evidence="4" id="KW-0349">Heme</keyword>
<name>A0A8B9TTG1_ANAPL</name>
<dbReference type="PRINTS" id="PR00385">
    <property type="entry name" value="P450"/>
</dbReference>
<dbReference type="GO" id="GO:0020037">
    <property type="term" value="F:heme binding"/>
    <property type="evidence" value="ECO:0007669"/>
    <property type="project" value="InterPro"/>
</dbReference>
<dbReference type="GO" id="GO:0005506">
    <property type="term" value="F:iron ion binding"/>
    <property type="evidence" value="ECO:0007669"/>
    <property type="project" value="InterPro"/>
</dbReference>
<dbReference type="InterPro" id="IPR001128">
    <property type="entry name" value="Cyt_P450"/>
</dbReference>
<reference evidence="7" key="2">
    <citation type="submission" date="2025-08" db="UniProtKB">
        <authorList>
            <consortium name="Ensembl"/>
        </authorList>
    </citation>
    <scope>IDENTIFICATION</scope>
</reference>
<evidence type="ECO:0000256" key="5">
    <source>
        <dbReference type="SAM" id="MobiDB-lite"/>
    </source>
</evidence>
<accession>A0A8B9TTG1</accession>
<dbReference type="InterPro" id="IPR002403">
    <property type="entry name" value="Cyt_P450_E_grp-IV"/>
</dbReference>
<dbReference type="SUPFAM" id="SSF48264">
    <property type="entry name" value="Cytochrome P450"/>
    <property type="match status" value="1"/>
</dbReference>
<reference evidence="7" key="3">
    <citation type="submission" date="2025-09" db="UniProtKB">
        <authorList>
            <consortium name="Ensembl"/>
        </authorList>
    </citation>
    <scope>IDENTIFICATION</scope>
</reference>
<gene>
    <name evidence="7" type="primary">LOC101798033</name>
</gene>
<evidence type="ECO:0000313" key="7">
    <source>
        <dbReference type="Ensembl" id="ENSAPLP00020025484.1"/>
    </source>
</evidence>
<evidence type="ECO:0000256" key="6">
    <source>
        <dbReference type="SAM" id="Phobius"/>
    </source>
</evidence>
<evidence type="ECO:0000313" key="8">
    <source>
        <dbReference type="Proteomes" id="UP000694400"/>
    </source>
</evidence>
<evidence type="ECO:0000256" key="3">
    <source>
        <dbReference type="ARBA" id="ARBA00023004"/>
    </source>
</evidence>
<keyword evidence="6" id="KW-1133">Transmembrane helix</keyword>
<protein>
    <submittedName>
        <fullName evidence="7">Cytochrome P450 4B1</fullName>
    </submittedName>
</protein>
<dbReference type="GO" id="GO:0016705">
    <property type="term" value="F:oxidoreductase activity, acting on paired donors, with incorporation or reduction of molecular oxygen"/>
    <property type="evidence" value="ECO:0007669"/>
    <property type="project" value="InterPro"/>
</dbReference>
<dbReference type="Proteomes" id="UP000694400">
    <property type="component" value="Chromosome 8"/>
</dbReference>
<feature type="region of interest" description="Disordered" evidence="5">
    <location>
        <begin position="252"/>
        <end position="271"/>
    </location>
</feature>
<reference evidence="7" key="1">
    <citation type="submission" date="2019-08" db="EMBL/GenBank/DDBJ databases">
        <title>Three high-quality genomes provides insights into domestication of ducks.</title>
        <authorList>
            <person name="Hou Z.C."/>
            <person name="Zhu F."/>
            <person name="Yin Z.T."/>
            <person name="Zhang F."/>
        </authorList>
    </citation>
    <scope>NUCLEOTIDE SEQUENCE [LARGE SCALE GENOMIC DNA]</scope>
</reference>
<keyword evidence="3 4" id="KW-0408">Iron</keyword>